<dbReference type="Pfam" id="PF26337">
    <property type="entry name" value="Gtf3_C"/>
    <property type="match status" value="1"/>
</dbReference>
<dbReference type="EMBL" id="AYYN01000030">
    <property type="protein sequence ID" value="KRM76822.1"/>
    <property type="molecule type" value="Genomic_DNA"/>
</dbReference>
<dbReference type="Proteomes" id="UP000051612">
    <property type="component" value="Unassembled WGS sequence"/>
</dbReference>
<protein>
    <submittedName>
        <fullName evidence="4">Beta-1,6-galactofuranosyltransferase</fullName>
    </submittedName>
</protein>
<gene>
    <name evidence="4" type="ORF">FC48_GL001387</name>
</gene>
<evidence type="ECO:0000313" key="5">
    <source>
        <dbReference type="Proteomes" id="UP000051612"/>
    </source>
</evidence>
<dbReference type="Pfam" id="PF26334">
    <property type="entry name" value="Gtf3_N"/>
    <property type="match status" value="1"/>
</dbReference>
<evidence type="ECO:0000313" key="4">
    <source>
        <dbReference type="EMBL" id="KRM76822.1"/>
    </source>
</evidence>
<keyword evidence="1 4" id="KW-0808">Transferase</keyword>
<name>A0A0R2BM62_9LACO</name>
<dbReference type="RefSeq" id="WP_056958442.1">
    <property type="nucleotide sequence ID" value="NZ_AYYN01000030.1"/>
</dbReference>
<evidence type="ECO:0000259" key="2">
    <source>
        <dbReference type="Pfam" id="PF26334"/>
    </source>
</evidence>
<dbReference type="InterPro" id="IPR058592">
    <property type="entry name" value="Gtf3_C"/>
</dbReference>
<feature type="domain" description="Glucosyltransferase 3-like C-terminal" evidence="3">
    <location>
        <begin position="174"/>
        <end position="332"/>
    </location>
</feature>
<dbReference type="InterPro" id="IPR058591">
    <property type="entry name" value="Gtf3_N"/>
</dbReference>
<dbReference type="SUPFAM" id="SSF53756">
    <property type="entry name" value="UDP-Glycosyltransferase/glycogen phosphorylase"/>
    <property type="match status" value="1"/>
</dbReference>
<dbReference type="GO" id="GO:0016740">
    <property type="term" value="F:transferase activity"/>
    <property type="evidence" value="ECO:0007669"/>
    <property type="project" value="UniProtKB-KW"/>
</dbReference>
<sequence length="339" mass="38750">MEKYVISMYDKGQNEAGPKAKVDAEDFLATAGFKKLNFYFSGARKAKLMSYKQSFWDIPRQIKKLEAQTVVFQYPSFDQRTDQVIVKNVRRFTQAKLLYLIHDIESLRAYAGDVAYRKKEIAFLNQSDGLIVHNEKMKAWLKENGVIKPMTVLEIFDYANPVKLTTDRPYEKSICYAGNLQKADFLQKLELSSPLALYGPNKATTYPKNITYYGSFPPDELPAKLTQNFGLVWDGTSIERCDGSFGNYLKYNDPHKTSLYLSSGLPVIIWKEAALADFIVKNQVGLTVENLAQLDEMLNELTPEMYHQMCQNVAKVAHKMRLGAYLQEAVTKLEHEVTK</sequence>
<accession>A0A0R2BM62</accession>
<dbReference type="PATRIC" id="fig|1423772.3.peg.1478"/>
<evidence type="ECO:0000256" key="1">
    <source>
        <dbReference type="ARBA" id="ARBA00022679"/>
    </source>
</evidence>
<evidence type="ECO:0000259" key="3">
    <source>
        <dbReference type="Pfam" id="PF26337"/>
    </source>
</evidence>
<dbReference type="AlphaFoldDB" id="A0A0R2BM62"/>
<reference evidence="4 5" key="1">
    <citation type="journal article" date="2015" name="Genome Announc.">
        <title>Expanding the biotechnology potential of lactobacilli through comparative genomics of 213 strains and associated genera.</title>
        <authorList>
            <person name="Sun Z."/>
            <person name="Harris H.M."/>
            <person name="McCann A."/>
            <person name="Guo C."/>
            <person name="Argimon S."/>
            <person name="Zhang W."/>
            <person name="Yang X."/>
            <person name="Jeffery I.B."/>
            <person name="Cooney J.C."/>
            <person name="Kagawa T.F."/>
            <person name="Liu W."/>
            <person name="Song Y."/>
            <person name="Salvetti E."/>
            <person name="Wrobel A."/>
            <person name="Rasinkangas P."/>
            <person name="Parkhill J."/>
            <person name="Rea M.C."/>
            <person name="O'Sullivan O."/>
            <person name="Ritari J."/>
            <person name="Douillard F.P."/>
            <person name="Paul Ross R."/>
            <person name="Yang R."/>
            <person name="Briner A.E."/>
            <person name="Felis G.E."/>
            <person name="de Vos W.M."/>
            <person name="Barrangou R."/>
            <person name="Klaenhammer T.R."/>
            <person name="Caufield P.W."/>
            <person name="Cui Y."/>
            <person name="Zhang H."/>
            <person name="O'Toole P.W."/>
        </authorList>
    </citation>
    <scope>NUCLEOTIDE SEQUENCE [LARGE SCALE GENOMIC DNA]</scope>
    <source>
        <strain evidence="4 5">DSM 20452</strain>
    </source>
</reference>
<dbReference type="PIRSF" id="PIRSF007023">
    <property type="entry name" value="UDP-Galf_transf"/>
    <property type="match status" value="1"/>
</dbReference>
<proteinExistence type="predicted"/>
<organism evidence="4 5">
    <name type="scientific">Ligilactobacillus murinus DSM 20452 = NBRC 14221</name>
    <dbReference type="NCBI Taxonomy" id="1423772"/>
    <lineage>
        <taxon>Bacteria</taxon>
        <taxon>Bacillati</taxon>
        <taxon>Bacillota</taxon>
        <taxon>Bacilli</taxon>
        <taxon>Lactobacillales</taxon>
        <taxon>Lactobacillaceae</taxon>
        <taxon>Ligilactobacillus</taxon>
    </lineage>
</organism>
<dbReference type="Gene3D" id="3.40.50.2000">
    <property type="entry name" value="Glycogen Phosphorylase B"/>
    <property type="match status" value="2"/>
</dbReference>
<feature type="domain" description="Glucosyltransferase 3-like N-terminal" evidence="2">
    <location>
        <begin position="3"/>
        <end position="155"/>
    </location>
</feature>
<comment type="caution">
    <text evidence="4">The sequence shown here is derived from an EMBL/GenBank/DDBJ whole genome shotgun (WGS) entry which is preliminary data.</text>
</comment>